<evidence type="ECO:0000313" key="1">
    <source>
        <dbReference type="EMBL" id="CAG8825945.1"/>
    </source>
</evidence>
<evidence type="ECO:0000313" key="2">
    <source>
        <dbReference type="Proteomes" id="UP000789920"/>
    </source>
</evidence>
<reference evidence="1" key="1">
    <citation type="submission" date="2021-06" db="EMBL/GenBank/DDBJ databases">
        <authorList>
            <person name="Kallberg Y."/>
            <person name="Tangrot J."/>
            <person name="Rosling A."/>
        </authorList>
    </citation>
    <scope>NUCLEOTIDE SEQUENCE</scope>
    <source>
        <strain evidence="1">MA461A</strain>
    </source>
</reference>
<dbReference type="Proteomes" id="UP000789920">
    <property type="component" value="Unassembled WGS sequence"/>
</dbReference>
<keyword evidence="2" id="KW-1185">Reference proteome</keyword>
<gene>
    <name evidence="1" type="ORF">RPERSI_LOCUS26617</name>
</gene>
<organism evidence="1 2">
    <name type="scientific">Racocetra persica</name>
    <dbReference type="NCBI Taxonomy" id="160502"/>
    <lineage>
        <taxon>Eukaryota</taxon>
        <taxon>Fungi</taxon>
        <taxon>Fungi incertae sedis</taxon>
        <taxon>Mucoromycota</taxon>
        <taxon>Glomeromycotina</taxon>
        <taxon>Glomeromycetes</taxon>
        <taxon>Diversisporales</taxon>
        <taxon>Gigasporaceae</taxon>
        <taxon>Racocetra</taxon>
    </lineage>
</organism>
<dbReference type="EMBL" id="CAJVQC010091369">
    <property type="protein sequence ID" value="CAG8825945.1"/>
    <property type="molecule type" value="Genomic_DNA"/>
</dbReference>
<comment type="caution">
    <text evidence="1">The sequence shown here is derived from an EMBL/GenBank/DDBJ whole genome shotgun (WGS) entry which is preliminary data.</text>
</comment>
<feature type="non-terminal residue" evidence="1">
    <location>
        <position position="140"/>
    </location>
</feature>
<feature type="non-terminal residue" evidence="1">
    <location>
        <position position="1"/>
    </location>
</feature>
<protein>
    <submittedName>
        <fullName evidence="1">15790_t:CDS:1</fullName>
    </submittedName>
</protein>
<accession>A0ACA9S4Z6</accession>
<proteinExistence type="predicted"/>
<sequence length="140" mass="15909">KFFALIILLNLITFTTSFPYSSFQRDLPSEFTQCTGTFPNKVTSFSFNPNPIITGQNVTYTISVESTVTVQQEATLNITIYQQKQVKFNAVTDFCKGMIEASGYKCPLEPRNYTFVFSEYFTTTPNDPKNTTIEFGQRAE</sequence>
<name>A0ACA9S4Z6_9GLOM</name>